<keyword evidence="3 11" id="KW-0479">Metal-binding</keyword>
<dbReference type="GO" id="GO:0045277">
    <property type="term" value="C:respiratory chain complex IV"/>
    <property type="evidence" value="ECO:0007669"/>
    <property type="project" value="InterPro"/>
</dbReference>
<dbReference type="Ensembl" id="ENSCAFT00040037354.1">
    <property type="protein sequence ID" value="ENSCAFP00040032554.1"/>
    <property type="gene ID" value="ENSCAFG00040020199.1"/>
</dbReference>
<dbReference type="GO" id="GO:0006123">
    <property type="term" value="P:mitochondrial electron transport, cytochrome c to oxygen"/>
    <property type="evidence" value="ECO:0007669"/>
    <property type="project" value="InterPro"/>
</dbReference>
<dbReference type="GO" id="GO:0046872">
    <property type="term" value="F:metal ion binding"/>
    <property type="evidence" value="ECO:0007669"/>
    <property type="project" value="UniProtKB-KW"/>
</dbReference>
<dbReference type="Proteomes" id="UP000694542">
    <property type="component" value="Chromosome 28"/>
</dbReference>
<dbReference type="PANTHER" id="PTHR10122:SF20">
    <property type="entry name" value="CYTOCHROME C OXIDASE SUBUNIT 5B, MITOCHONDRIAL"/>
    <property type="match status" value="1"/>
</dbReference>
<keyword evidence="8" id="KW-0496">Mitochondrion</keyword>
<dbReference type="AlphaFoldDB" id="A0A8C0T8N0"/>
<name>A0A8C0T8N0_CANLF</name>
<proteinExistence type="predicted"/>
<keyword evidence="9" id="KW-0472">Membrane</keyword>
<dbReference type="FunFam" id="2.60.11.10:FF:000001">
    <property type="entry name" value="Cytochrome c oxidase subunit 5B, mitochondrial"/>
    <property type="match status" value="1"/>
</dbReference>
<feature type="binding site" evidence="11">
    <location>
        <position position="149"/>
    </location>
    <ligand>
        <name>Zn(2+)</name>
        <dbReference type="ChEBI" id="CHEBI:29105"/>
    </ligand>
</feature>
<dbReference type="PROSITE" id="PS51359">
    <property type="entry name" value="COX5B_2"/>
    <property type="match status" value="1"/>
</dbReference>
<reference evidence="13" key="1">
    <citation type="submission" date="2018-10" db="EMBL/GenBank/DDBJ databases">
        <title>De novo assembly of a Great Dane genome.</title>
        <authorList>
            <person name="Kidd J.M."/>
            <person name="Pendleton A.L."/>
            <person name="Shen F."/>
            <person name="Emery S."/>
        </authorList>
    </citation>
    <scope>NUCLEOTIDE SEQUENCE [LARGE SCALE GENOMIC DNA]</scope>
    <source>
        <strain evidence="13">Great Dane</strain>
    </source>
</reference>
<feature type="binding site" evidence="11">
    <location>
        <position position="169"/>
    </location>
    <ligand>
        <name>Zn(2+)</name>
        <dbReference type="ChEBI" id="CHEBI:29105"/>
    </ligand>
</feature>
<dbReference type="InterPro" id="IPR036972">
    <property type="entry name" value="Cyt_c_oxidase_su5b_sf"/>
</dbReference>
<reference evidence="13" key="2">
    <citation type="submission" date="2025-08" db="UniProtKB">
        <authorList>
            <consortium name="Ensembl"/>
        </authorList>
    </citation>
    <scope>IDENTIFICATION</scope>
</reference>
<evidence type="ECO:0000256" key="4">
    <source>
        <dbReference type="ARBA" id="ARBA00022792"/>
    </source>
</evidence>
<dbReference type="PROSITE" id="PS00848">
    <property type="entry name" value="COX5B_1"/>
    <property type="match status" value="1"/>
</dbReference>
<feature type="modified residue" description="N6-acetyllysine" evidence="12">
    <location>
        <position position="124"/>
    </location>
</feature>
<evidence type="ECO:0000256" key="5">
    <source>
        <dbReference type="ARBA" id="ARBA00022833"/>
    </source>
</evidence>
<organism evidence="13 14">
    <name type="scientific">Canis lupus familiaris</name>
    <name type="common">Dog</name>
    <name type="synonym">Canis familiaris</name>
    <dbReference type="NCBI Taxonomy" id="9615"/>
    <lineage>
        <taxon>Eukaryota</taxon>
        <taxon>Metazoa</taxon>
        <taxon>Chordata</taxon>
        <taxon>Craniata</taxon>
        <taxon>Vertebrata</taxon>
        <taxon>Euteleostomi</taxon>
        <taxon>Mammalia</taxon>
        <taxon>Eutheria</taxon>
        <taxon>Laurasiatheria</taxon>
        <taxon>Carnivora</taxon>
        <taxon>Caniformia</taxon>
        <taxon>Canidae</taxon>
        <taxon>Canis</taxon>
    </lineage>
</organism>
<keyword evidence="5 11" id="KW-0862">Zinc</keyword>
<keyword evidence="7" id="KW-0007">Acetylation</keyword>
<evidence type="ECO:0000256" key="11">
    <source>
        <dbReference type="PIRSR" id="PIRSR602124-1"/>
    </source>
</evidence>
<dbReference type="CDD" id="cd00924">
    <property type="entry name" value="Cyt_c_Oxidase_Vb"/>
    <property type="match status" value="1"/>
</dbReference>
<evidence type="ECO:0000256" key="9">
    <source>
        <dbReference type="ARBA" id="ARBA00023136"/>
    </source>
</evidence>
<evidence type="ECO:0000256" key="12">
    <source>
        <dbReference type="PIRSR" id="PIRSR602124-3"/>
    </source>
</evidence>
<protein>
    <recommendedName>
        <fullName evidence="2">Cytochrome c oxidase subunit 5B, mitochondrial</fullName>
    </recommendedName>
    <alternativeName>
        <fullName evidence="10">Cytochrome c oxidase polypeptide Vb</fullName>
    </alternativeName>
</protein>
<feature type="modified residue" description="N6-acetyllysine" evidence="12">
    <location>
        <position position="177"/>
    </location>
</feature>
<evidence type="ECO:0000256" key="8">
    <source>
        <dbReference type="ARBA" id="ARBA00023128"/>
    </source>
</evidence>
<evidence type="ECO:0000256" key="2">
    <source>
        <dbReference type="ARBA" id="ARBA00020224"/>
    </source>
</evidence>
<keyword evidence="4" id="KW-0999">Mitochondrion inner membrane</keyword>
<dbReference type="GO" id="GO:0005743">
    <property type="term" value="C:mitochondrial inner membrane"/>
    <property type="evidence" value="ECO:0007669"/>
    <property type="project" value="UniProtKB-SubCell"/>
</dbReference>
<evidence type="ECO:0000256" key="7">
    <source>
        <dbReference type="ARBA" id="ARBA00022990"/>
    </source>
</evidence>
<dbReference type="InterPro" id="IPR002124">
    <property type="entry name" value="Cyt_c_oxidase_su5b"/>
</dbReference>
<dbReference type="SUPFAM" id="SSF57802">
    <property type="entry name" value="Rubredoxin-like"/>
    <property type="match status" value="1"/>
</dbReference>
<sequence length="185" mass="20528">MVITQQVSTFKIGIGVKELLEESVPILGNQQESSTCVSLARFLSHGHPEVQGNLGKSFSWVNFPPTQEDSKLLVRQPKMSTTEIIVSIFIINMEKQDKEEANRIESVDLAARKGLDPYNSLASKAAAGTREDPNLVPSITNKRIVGCTCEEDNSTVIWFWLHKGKAQQCPSCGTHYKLLPHQLAH</sequence>
<evidence type="ECO:0000313" key="13">
    <source>
        <dbReference type="Ensembl" id="ENSCAFP00040032554.1"/>
    </source>
</evidence>
<evidence type="ECO:0000256" key="10">
    <source>
        <dbReference type="ARBA" id="ARBA00031048"/>
    </source>
</evidence>
<evidence type="ECO:0000256" key="6">
    <source>
        <dbReference type="ARBA" id="ARBA00022946"/>
    </source>
</evidence>
<dbReference type="Gene3D" id="2.60.11.10">
    <property type="entry name" value="Cytochrome c oxidase, subunit Vb"/>
    <property type="match status" value="1"/>
</dbReference>
<comment type="subcellular location">
    <subcellularLocation>
        <location evidence="1">Mitochondrion inner membrane</location>
    </subcellularLocation>
</comment>
<evidence type="ECO:0000256" key="1">
    <source>
        <dbReference type="ARBA" id="ARBA00004273"/>
    </source>
</evidence>
<feature type="binding site" evidence="11">
    <location>
        <position position="172"/>
    </location>
    <ligand>
        <name>Zn(2+)</name>
        <dbReference type="ChEBI" id="CHEBI:29105"/>
    </ligand>
</feature>
<keyword evidence="6" id="KW-0809">Transit peptide</keyword>
<evidence type="ECO:0000256" key="3">
    <source>
        <dbReference type="ARBA" id="ARBA00022723"/>
    </source>
</evidence>
<evidence type="ECO:0000313" key="14">
    <source>
        <dbReference type="Proteomes" id="UP000694542"/>
    </source>
</evidence>
<feature type="modified residue" description="N6-acetyllysine" evidence="12">
    <location>
        <position position="142"/>
    </location>
</feature>
<dbReference type="PANTHER" id="PTHR10122">
    <property type="entry name" value="CYTOCHROME C OXIDASE SUBUNIT 5B, MITOCHONDRIAL"/>
    <property type="match status" value="1"/>
</dbReference>
<dbReference type="Pfam" id="PF01215">
    <property type="entry name" value="COX5B"/>
    <property type="match status" value="1"/>
</dbReference>
<feature type="binding site" evidence="11">
    <location>
        <position position="147"/>
    </location>
    <ligand>
        <name>Zn(2+)</name>
        <dbReference type="ChEBI" id="CHEBI:29105"/>
    </ligand>
</feature>
<accession>A0A8C0T8N0</accession>